<dbReference type="SUPFAM" id="SSF56112">
    <property type="entry name" value="Protein kinase-like (PK-like)"/>
    <property type="match status" value="1"/>
</dbReference>
<dbReference type="Gene3D" id="1.10.510.10">
    <property type="entry name" value="Transferase(Phosphotransferase) domain 1"/>
    <property type="match status" value="1"/>
</dbReference>
<sequence length="116" mass="12848">MCPLSPDKAPLTPGGGRGSGGYLSDESFMSTEPTGTTGTYRYMAPEIFRGEGQYTAAVDVYSFSLVMWYIFAGEHPLEIYFCCGSFYAQGDYRLRAVELVEEIEAFSAGSARWIRH</sequence>
<reference evidence="3 5" key="1">
    <citation type="journal article" date="2012" name="Nature">
        <title>Algal genomes reveal evolutionary mosaicism and the fate of nucleomorphs.</title>
        <authorList>
            <consortium name="DOE Joint Genome Institute"/>
            <person name="Curtis B.A."/>
            <person name="Tanifuji G."/>
            <person name="Burki F."/>
            <person name="Gruber A."/>
            <person name="Irimia M."/>
            <person name="Maruyama S."/>
            <person name="Arias M.C."/>
            <person name="Ball S.G."/>
            <person name="Gile G.H."/>
            <person name="Hirakawa Y."/>
            <person name="Hopkins J.F."/>
            <person name="Kuo A."/>
            <person name="Rensing S.A."/>
            <person name="Schmutz J."/>
            <person name="Symeonidi A."/>
            <person name="Elias M."/>
            <person name="Eveleigh R.J."/>
            <person name="Herman E.K."/>
            <person name="Klute M.J."/>
            <person name="Nakayama T."/>
            <person name="Obornik M."/>
            <person name="Reyes-Prieto A."/>
            <person name="Armbrust E.V."/>
            <person name="Aves S.J."/>
            <person name="Beiko R.G."/>
            <person name="Coutinho P."/>
            <person name="Dacks J.B."/>
            <person name="Durnford D.G."/>
            <person name="Fast N.M."/>
            <person name="Green B.R."/>
            <person name="Grisdale C.J."/>
            <person name="Hempel F."/>
            <person name="Henrissat B."/>
            <person name="Hoppner M.P."/>
            <person name="Ishida K."/>
            <person name="Kim E."/>
            <person name="Koreny L."/>
            <person name="Kroth P.G."/>
            <person name="Liu Y."/>
            <person name="Malik S.B."/>
            <person name="Maier U.G."/>
            <person name="McRose D."/>
            <person name="Mock T."/>
            <person name="Neilson J.A."/>
            <person name="Onodera N.T."/>
            <person name="Poole A.M."/>
            <person name="Pritham E.J."/>
            <person name="Richards T.A."/>
            <person name="Rocap G."/>
            <person name="Roy S.W."/>
            <person name="Sarai C."/>
            <person name="Schaack S."/>
            <person name="Shirato S."/>
            <person name="Slamovits C.H."/>
            <person name="Spencer D.F."/>
            <person name="Suzuki S."/>
            <person name="Worden A.Z."/>
            <person name="Zauner S."/>
            <person name="Barry K."/>
            <person name="Bell C."/>
            <person name="Bharti A.K."/>
            <person name="Crow J.A."/>
            <person name="Grimwood J."/>
            <person name="Kramer R."/>
            <person name="Lindquist E."/>
            <person name="Lucas S."/>
            <person name="Salamov A."/>
            <person name="McFadden G.I."/>
            <person name="Lane C.E."/>
            <person name="Keeling P.J."/>
            <person name="Gray M.W."/>
            <person name="Grigoriev I.V."/>
            <person name="Archibald J.M."/>
        </authorList>
    </citation>
    <scope>NUCLEOTIDE SEQUENCE</scope>
    <source>
        <strain evidence="3 5">CCMP2712</strain>
    </source>
</reference>
<dbReference type="PaxDb" id="55529-EKX37065"/>
<feature type="region of interest" description="Disordered" evidence="1">
    <location>
        <begin position="1"/>
        <end position="37"/>
    </location>
</feature>
<evidence type="ECO:0000256" key="1">
    <source>
        <dbReference type="SAM" id="MobiDB-lite"/>
    </source>
</evidence>
<dbReference type="EnsemblProtists" id="EKX37065">
    <property type="protein sequence ID" value="EKX37065"/>
    <property type="gene ID" value="GUITHDRAFT_116790"/>
</dbReference>
<feature type="compositionally biased region" description="Polar residues" evidence="1">
    <location>
        <begin position="27"/>
        <end position="37"/>
    </location>
</feature>
<dbReference type="HOGENOM" id="CLU_2101582_0_0_1"/>
<name>L1IMM8_GUITC</name>
<dbReference type="GO" id="GO:0005737">
    <property type="term" value="C:cytoplasm"/>
    <property type="evidence" value="ECO:0007669"/>
    <property type="project" value="TreeGrafter"/>
</dbReference>
<dbReference type="InterPro" id="IPR050167">
    <property type="entry name" value="Ser_Thr_protein_kinase"/>
</dbReference>
<organism evidence="3">
    <name type="scientific">Guillardia theta (strain CCMP2712)</name>
    <name type="common">Cryptophyte</name>
    <dbReference type="NCBI Taxonomy" id="905079"/>
    <lineage>
        <taxon>Eukaryota</taxon>
        <taxon>Cryptophyceae</taxon>
        <taxon>Pyrenomonadales</taxon>
        <taxon>Geminigeraceae</taxon>
        <taxon>Guillardia</taxon>
    </lineage>
</organism>
<reference evidence="4" key="3">
    <citation type="submission" date="2016-03" db="UniProtKB">
        <authorList>
            <consortium name="EnsemblProtists"/>
        </authorList>
    </citation>
    <scope>IDENTIFICATION</scope>
</reference>
<dbReference type="EMBL" id="JH993064">
    <property type="protein sequence ID" value="EKX37065.1"/>
    <property type="molecule type" value="Genomic_DNA"/>
</dbReference>
<gene>
    <name evidence="3" type="ORF">GUITHDRAFT_116790</name>
</gene>
<dbReference type="InterPro" id="IPR011009">
    <property type="entry name" value="Kinase-like_dom_sf"/>
</dbReference>
<dbReference type="AlphaFoldDB" id="L1IMM8"/>
<dbReference type="GO" id="GO:0004672">
    <property type="term" value="F:protein kinase activity"/>
    <property type="evidence" value="ECO:0007669"/>
    <property type="project" value="InterPro"/>
</dbReference>
<proteinExistence type="predicted"/>
<evidence type="ECO:0000313" key="5">
    <source>
        <dbReference type="Proteomes" id="UP000011087"/>
    </source>
</evidence>
<dbReference type="InterPro" id="IPR001245">
    <property type="entry name" value="Ser-Thr/Tyr_kinase_cat_dom"/>
</dbReference>
<dbReference type="GeneID" id="17293827"/>
<dbReference type="InterPro" id="IPR000719">
    <property type="entry name" value="Prot_kinase_dom"/>
</dbReference>
<keyword evidence="5" id="KW-1185">Reference proteome</keyword>
<dbReference type="STRING" id="905079.L1IMM8"/>
<feature type="domain" description="Protein kinase" evidence="2">
    <location>
        <begin position="1"/>
        <end position="116"/>
    </location>
</feature>
<dbReference type="KEGG" id="gtt:GUITHDRAFT_116790"/>
<dbReference type="PANTHER" id="PTHR23257">
    <property type="entry name" value="SERINE-THREONINE PROTEIN KINASE"/>
    <property type="match status" value="1"/>
</dbReference>
<dbReference type="GO" id="GO:0007165">
    <property type="term" value="P:signal transduction"/>
    <property type="evidence" value="ECO:0007669"/>
    <property type="project" value="TreeGrafter"/>
</dbReference>
<dbReference type="Proteomes" id="UP000011087">
    <property type="component" value="Unassembled WGS sequence"/>
</dbReference>
<dbReference type="Pfam" id="PF07714">
    <property type="entry name" value="PK_Tyr_Ser-Thr"/>
    <property type="match status" value="1"/>
</dbReference>
<evidence type="ECO:0000313" key="4">
    <source>
        <dbReference type="EnsemblProtists" id="EKX37065"/>
    </source>
</evidence>
<dbReference type="RefSeq" id="XP_005824045.1">
    <property type="nucleotide sequence ID" value="XM_005823988.1"/>
</dbReference>
<evidence type="ECO:0000313" key="3">
    <source>
        <dbReference type="EMBL" id="EKX37065.1"/>
    </source>
</evidence>
<evidence type="ECO:0000259" key="2">
    <source>
        <dbReference type="PROSITE" id="PS50011"/>
    </source>
</evidence>
<protein>
    <recommendedName>
        <fullName evidence="2">Protein kinase domain-containing protein</fullName>
    </recommendedName>
</protein>
<dbReference type="PROSITE" id="PS50011">
    <property type="entry name" value="PROTEIN_KINASE_DOM"/>
    <property type="match status" value="1"/>
</dbReference>
<reference evidence="5" key="2">
    <citation type="submission" date="2012-11" db="EMBL/GenBank/DDBJ databases">
        <authorList>
            <person name="Kuo A."/>
            <person name="Curtis B.A."/>
            <person name="Tanifuji G."/>
            <person name="Burki F."/>
            <person name="Gruber A."/>
            <person name="Irimia M."/>
            <person name="Maruyama S."/>
            <person name="Arias M.C."/>
            <person name="Ball S.G."/>
            <person name="Gile G.H."/>
            <person name="Hirakawa Y."/>
            <person name="Hopkins J.F."/>
            <person name="Rensing S.A."/>
            <person name="Schmutz J."/>
            <person name="Symeonidi A."/>
            <person name="Elias M."/>
            <person name="Eveleigh R.J."/>
            <person name="Herman E.K."/>
            <person name="Klute M.J."/>
            <person name="Nakayama T."/>
            <person name="Obornik M."/>
            <person name="Reyes-Prieto A."/>
            <person name="Armbrust E.V."/>
            <person name="Aves S.J."/>
            <person name="Beiko R.G."/>
            <person name="Coutinho P."/>
            <person name="Dacks J.B."/>
            <person name="Durnford D.G."/>
            <person name="Fast N.M."/>
            <person name="Green B.R."/>
            <person name="Grisdale C."/>
            <person name="Hempe F."/>
            <person name="Henrissat B."/>
            <person name="Hoppner M.P."/>
            <person name="Ishida K.-I."/>
            <person name="Kim E."/>
            <person name="Koreny L."/>
            <person name="Kroth P.G."/>
            <person name="Liu Y."/>
            <person name="Malik S.-B."/>
            <person name="Maier U.G."/>
            <person name="McRose D."/>
            <person name="Mock T."/>
            <person name="Neilson J.A."/>
            <person name="Onodera N.T."/>
            <person name="Poole A.M."/>
            <person name="Pritham E.J."/>
            <person name="Richards T.A."/>
            <person name="Rocap G."/>
            <person name="Roy S.W."/>
            <person name="Sarai C."/>
            <person name="Schaack S."/>
            <person name="Shirato S."/>
            <person name="Slamovits C.H."/>
            <person name="Spencer D.F."/>
            <person name="Suzuki S."/>
            <person name="Worden A.Z."/>
            <person name="Zauner S."/>
            <person name="Barry K."/>
            <person name="Bell C."/>
            <person name="Bharti A.K."/>
            <person name="Crow J.A."/>
            <person name="Grimwood J."/>
            <person name="Kramer R."/>
            <person name="Lindquist E."/>
            <person name="Lucas S."/>
            <person name="Salamov A."/>
            <person name="McFadden G.I."/>
            <person name="Lane C.E."/>
            <person name="Keeling P.J."/>
            <person name="Gray M.W."/>
            <person name="Grigoriev I.V."/>
            <person name="Archibald J.M."/>
        </authorList>
    </citation>
    <scope>NUCLEOTIDE SEQUENCE</scope>
    <source>
        <strain evidence="5">CCMP2712</strain>
    </source>
</reference>
<accession>L1IMM8</accession>
<dbReference type="OrthoDB" id="4062651at2759"/>
<dbReference type="GO" id="GO:0005524">
    <property type="term" value="F:ATP binding"/>
    <property type="evidence" value="ECO:0007669"/>
    <property type="project" value="InterPro"/>
</dbReference>